<dbReference type="Gene3D" id="6.10.250.3150">
    <property type="match status" value="1"/>
</dbReference>
<evidence type="ECO:0000256" key="2">
    <source>
        <dbReference type="SAM" id="MobiDB-lite"/>
    </source>
</evidence>
<evidence type="ECO:0000256" key="1">
    <source>
        <dbReference type="SAM" id="Coils"/>
    </source>
</evidence>
<evidence type="ECO:0000313" key="3">
    <source>
        <dbReference type="EMBL" id="HJF46171.1"/>
    </source>
</evidence>
<feature type="coiled-coil region" evidence="1">
    <location>
        <begin position="36"/>
        <end position="91"/>
    </location>
</feature>
<feature type="region of interest" description="Disordered" evidence="2">
    <location>
        <begin position="215"/>
        <end position="251"/>
    </location>
</feature>
<proteinExistence type="predicted"/>
<protein>
    <recommendedName>
        <fullName evidence="5">N-terminal domain of peptidoglycan hydrolase CwlO-containing protein</fullName>
    </recommendedName>
</protein>
<dbReference type="RefSeq" id="WP_274959728.1">
    <property type="nucleotide sequence ID" value="NZ_DYWQ01000159.1"/>
</dbReference>
<evidence type="ECO:0008006" key="5">
    <source>
        <dbReference type="Google" id="ProtNLM"/>
    </source>
</evidence>
<dbReference type="EMBL" id="DYWQ01000159">
    <property type="protein sequence ID" value="HJF46171.1"/>
    <property type="molecule type" value="Genomic_DNA"/>
</dbReference>
<name>A0A921GHJ4_9ACTN</name>
<evidence type="ECO:0000313" key="4">
    <source>
        <dbReference type="Proteomes" id="UP000697330"/>
    </source>
</evidence>
<comment type="caution">
    <text evidence="3">The sequence shown here is derived from an EMBL/GenBank/DDBJ whole genome shotgun (WGS) entry which is preliminary data.</text>
</comment>
<dbReference type="Proteomes" id="UP000697330">
    <property type="component" value="Unassembled WGS sequence"/>
</dbReference>
<sequence length="375" mass="40642">MSSETRIRQHVRTALVAGALGAALAIPLAAWPTMARADATSELQSVQQQIQEGNQAYEEATARVEELQAQIDENEARIAELEAELPTQQARAEDSLRALYKMQQGTGSLVDLLLSASDFYELLSTIQYLDVIQSSNNDAIEELQASMNELDQTRFSLNSQMEEAEQEQQRAEDALAQANEARAELEAQIAAQAAAEEAERLAAIEAAQRAAEEAAAQAAAAAEDEQDATFTTESGSQAPIEVPSSPDAGNVDWSSDKAAFVAEWSARIDAYLAGSPLAGQGTTFAEAAWEYGVDPRFSPAISMIESTQGRYCFLPHNAWGWGSSSWDSWEEAIWDHVEGLAIGYGGQLTYAGAKKYCPPNADYWYAGVLANMERI</sequence>
<gene>
    <name evidence="3" type="ORF">K8U72_10415</name>
</gene>
<keyword evidence="1" id="KW-0175">Coiled coil</keyword>
<organism evidence="3 4">
    <name type="scientific">Thermophilibacter provencensis</name>
    <dbReference type="NCBI Taxonomy" id="1852386"/>
    <lineage>
        <taxon>Bacteria</taxon>
        <taxon>Bacillati</taxon>
        <taxon>Actinomycetota</taxon>
        <taxon>Coriobacteriia</taxon>
        <taxon>Coriobacteriales</taxon>
        <taxon>Atopobiaceae</taxon>
        <taxon>Thermophilibacter</taxon>
    </lineage>
</organism>
<dbReference type="AlphaFoldDB" id="A0A921GHJ4"/>
<accession>A0A921GHJ4</accession>
<reference evidence="3" key="1">
    <citation type="journal article" date="2021" name="PeerJ">
        <title>Extensive microbial diversity within the chicken gut microbiome revealed by metagenomics and culture.</title>
        <authorList>
            <person name="Gilroy R."/>
            <person name="Ravi A."/>
            <person name="Getino M."/>
            <person name="Pursley I."/>
            <person name="Horton D.L."/>
            <person name="Alikhan N.F."/>
            <person name="Baker D."/>
            <person name="Gharbi K."/>
            <person name="Hall N."/>
            <person name="Watson M."/>
            <person name="Adriaenssens E.M."/>
            <person name="Foster-Nyarko E."/>
            <person name="Jarju S."/>
            <person name="Secka A."/>
            <person name="Antonio M."/>
            <person name="Oren A."/>
            <person name="Chaudhuri R.R."/>
            <person name="La Ragione R."/>
            <person name="Hildebrand F."/>
            <person name="Pallen M.J."/>
        </authorList>
    </citation>
    <scope>NUCLEOTIDE SEQUENCE</scope>
    <source>
        <strain evidence="3">CHK124-7917</strain>
    </source>
</reference>
<reference evidence="3" key="2">
    <citation type="submission" date="2021-09" db="EMBL/GenBank/DDBJ databases">
        <authorList>
            <person name="Gilroy R."/>
        </authorList>
    </citation>
    <scope>NUCLEOTIDE SEQUENCE</scope>
    <source>
        <strain evidence="3">CHK124-7917</strain>
    </source>
</reference>